<protein>
    <submittedName>
        <fullName evidence="2">RNA-binding protein</fullName>
    </submittedName>
</protein>
<evidence type="ECO:0000313" key="3">
    <source>
        <dbReference type="Proteomes" id="UP000815698"/>
    </source>
</evidence>
<name>A0ABM6PKB3_9MICO</name>
<reference evidence="2 3" key="1">
    <citation type="journal article" date="2016" name="Int. J. Syst. Evol. Microbiol.">
        <title>Dermabacter jinjuensis sp. nov., a novel species of the genus Dermabacter isolated from a clinical specimen.</title>
        <authorList>
            <person name="Park Y.K."/>
            <person name="Lee K.M."/>
            <person name="Lee W.K."/>
            <person name="Cho M.J."/>
            <person name="Lee H.S."/>
            <person name="Cho Y.G."/>
            <person name="Lee Y.C."/>
            <person name="Lee W.K."/>
            <person name="Seong W.K."/>
            <person name="Hwang K.J."/>
        </authorList>
    </citation>
    <scope>NUCLEOTIDE SEQUENCE [LARGE SCALE GENOMIC DNA]</scope>
    <source>
        <strain evidence="2 3">32T</strain>
    </source>
</reference>
<dbReference type="Pfam" id="PF05258">
    <property type="entry name" value="DciA"/>
    <property type="match status" value="1"/>
</dbReference>
<proteinExistence type="predicted"/>
<evidence type="ECO:0000313" key="2">
    <source>
        <dbReference type="EMBL" id="ATH95717.1"/>
    </source>
</evidence>
<feature type="compositionally biased region" description="Basic residues" evidence="1">
    <location>
        <begin position="109"/>
        <end position="124"/>
    </location>
</feature>
<feature type="compositionally biased region" description="Basic and acidic residues" evidence="1">
    <location>
        <begin position="85"/>
        <end position="100"/>
    </location>
</feature>
<dbReference type="Proteomes" id="UP000815698">
    <property type="component" value="Chromosome"/>
</dbReference>
<dbReference type="PANTHER" id="PTHR36456:SF1">
    <property type="entry name" value="UPF0232 PROTEIN SCO3875"/>
    <property type="match status" value="1"/>
</dbReference>
<feature type="compositionally biased region" description="Basic and acidic residues" evidence="1">
    <location>
        <begin position="58"/>
        <end position="67"/>
    </location>
</feature>
<accession>A0ABM6PKB3</accession>
<dbReference type="InterPro" id="IPR007922">
    <property type="entry name" value="DciA-like"/>
</dbReference>
<organism evidence="2 3">
    <name type="scientific">Dermabacter jinjuensis</name>
    <dbReference type="NCBI Taxonomy" id="1667168"/>
    <lineage>
        <taxon>Bacteria</taxon>
        <taxon>Bacillati</taxon>
        <taxon>Actinomycetota</taxon>
        <taxon>Actinomycetes</taxon>
        <taxon>Micrococcales</taxon>
        <taxon>Dermabacteraceae</taxon>
        <taxon>Dermabacter</taxon>
    </lineage>
</organism>
<evidence type="ECO:0000256" key="1">
    <source>
        <dbReference type="SAM" id="MobiDB-lite"/>
    </source>
</evidence>
<gene>
    <name evidence="2" type="ORF">COP05_00355</name>
</gene>
<dbReference type="PANTHER" id="PTHR36456">
    <property type="entry name" value="UPF0232 PROTEIN SCO3875"/>
    <property type="match status" value="1"/>
</dbReference>
<feature type="compositionally biased region" description="Acidic residues" evidence="1">
    <location>
        <begin position="68"/>
        <end position="83"/>
    </location>
</feature>
<feature type="region of interest" description="Disordered" evidence="1">
    <location>
        <begin position="1"/>
        <end position="150"/>
    </location>
</feature>
<dbReference type="EMBL" id="CP023482">
    <property type="protein sequence ID" value="ATH95717.1"/>
    <property type="molecule type" value="Genomic_DNA"/>
</dbReference>
<sequence length="263" mass="28807">MVNGDNRASLNPYALGTWQRRPEQGYPGQGWLEQGCPDEQGGHPVPLGGAASNGSEAQPHHEKRGIPEGEESVGTELSEDLAPDPDARPRDFARPEELGRRALNQARAAAKKHGYRPRASRLTRPKGDPRGERSQGAGYSGARPDPRDPQRLNTVLEKMLVNLGWDRGLSAGRVLAEWDDIVGPAIAQHCHIESFEEGVLVVSTDSSAWAAQLRMLGPQIITRIHERVDAQVVSEIKVAGPSTQSWKKGRRTVTWRGPRDTYG</sequence>
<keyword evidence="3" id="KW-1185">Reference proteome</keyword>